<evidence type="ECO:0000313" key="1">
    <source>
        <dbReference type="EMBL" id="KAG2382070.1"/>
    </source>
</evidence>
<proteinExistence type="predicted"/>
<organism evidence="1 2">
    <name type="scientific">Naegleria lovaniensis</name>
    <name type="common">Amoeba</name>
    <dbReference type="NCBI Taxonomy" id="51637"/>
    <lineage>
        <taxon>Eukaryota</taxon>
        <taxon>Discoba</taxon>
        <taxon>Heterolobosea</taxon>
        <taxon>Tetramitia</taxon>
        <taxon>Eutetramitia</taxon>
        <taxon>Vahlkampfiidae</taxon>
        <taxon>Naegleria</taxon>
    </lineage>
</organism>
<sequence length="309" mass="35473">MEVYLERSSDQAARTQQPLKRALIVYSSSDPEIFMKIVYEKFSSFVATTQNSERQAKSDIAYSYTPEKLCFLSGLDRVEYHQFATSYVDLIGRHDLLIFTLYSGGDWQAHNSSSGLEQYLLNEIESRRVSVLFLRGSHGSAPSKLGFVKASVKSGYVDFVQGTTAINLQEMNELSLKSSNIAAFMNENAQYFKKEANTTCCDLEDCYLCGIMETSLVDLKKWHVLMKSAHHPKQLSLLVHKDYKVMFTPWYGCSHKNQVSHDIVLYFCRYLLYDAFQSSESTMKTRLLNQLLNLPQFWDINVRTHVGFE</sequence>
<evidence type="ECO:0000313" key="2">
    <source>
        <dbReference type="Proteomes" id="UP000816034"/>
    </source>
</evidence>
<dbReference type="Proteomes" id="UP000816034">
    <property type="component" value="Unassembled WGS sequence"/>
</dbReference>
<dbReference type="EMBL" id="PYSW02000025">
    <property type="protein sequence ID" value="KAG2382070.1"/>
    <property type="molecule type" value="Genomic_DNA"/>
</dbReference>
<accession>A0AA88KJZ0</accession>
<dbReference type="GeneID" id="68098317"/>
<gene>
    <name evidence="1" type="ORF">C9374_005862</name>
</gene>
<dbReference type="AlphaFoldDB" id="A0AA88KJZ0"/>
<reference evidence="1 2" key="1">
    <citation type="journal article" date="2018" name="BMC Genomics">
        <title>The genome of Naegleria lovaniensis, the basis for a comparative approach to unravel pathogenicity factors of the human pathogenic amoeba N. fowleri.</title>
        <authorList>
            <person name="Liechti N."/>
            <person name="Schurch N."/>
            <person name="Bruggmann R."/>
            <person name="Wittwer M."/>
        </authorList>
    </citation>
    <scope>NUCLEOTIDE SEQUENCE [LARGE SCALE GENOMIC DNA]</scope>
    <source>
        <strain evidence="1 2">ATCC 30569</strain>
    </source>
</reference>
<comment type="caution">
    <text evidence="1">The sequence shown here is derived from an EMBL/GenBank/DDBJ whole genome shotgun (WGS) entry which is preliminary data.</text>
</comment>
<name>A0AA88KJZ0_NAELO</name>
<keyword evidence="2" id="KW-1185">Reference proteome</keyword>
<dbReference type="RefSeq" id="XP_044547749.1">
    <property type="nucleotide sequence ID" value="XM_044695659.1"/>
</dbReference>
<protein>
    <submittedName>
        <fullName evidence="1">Uncharacterized protein</fullName>
    </submittedName>
</protein>